<evidence type="ECO:0000313" key="2">
    <source>
        <dbReference type="Proteomes" id="UP001244011"/>
    </source>
</evidence>
<accession>A0AAJ0C7Y7</accession>
<dbReference type="EMBL" id="MU839000">
    <property type="protein sequence ID" value="KAK1770377.1"/>
    <property type="molecule type" value="Genomic_DNA"/>
</dbReference>
<comment type="caution">
    <text evidence="1">The sequence shown here is derived from an EMBL/GenBank/DDBJ whole genome shotgun (WGS) entry which is preliminary data.</text>
</comment>
<keyword evidence="2" id="KW-1185">Reference proteome</keyword>
<name>A0AAJ0C7Y7_9PEZI</name>
<organism evidence="1 2">
    <name type="scientific">Phialemonium atrogriseum</name>
    <dbReference type="NCBI Taxonomy" id="1093897"/>
    <lineage>
        <taxon>Eukaryota</taxon>
        <taxon>Fungi</taxon>
        <taxon>Dikarya</taxon>
        <taxon>Ascomycota</taxon>
        <taxon>Pezizomycotina</taxon>
        <taxon>Sordariomycetes</taxon>
        <taxon>Sordariomycetidae</taxon>
        <taxon>Cephalothecales</taxon>
        <taxon>Cephalothecaceae</taxon>
        <taxon>Phialemonium</taxon>
    </lineage>
</organism>
<sequence length="128" mass="14590">MDRSTMDVLAQMSDICDFIDKRLGNPGPSSNPIVHSSRTTRRRSLFSSPAVVIAYPMQKHEVGGKRKIRPSENFLDQLRAREAVEYQVWADEERKIPMEPYQAYLDRRAIKLKAKGLTGDEAIGITRL</sequence>
<dbReference type="GeneID" id="85306308"/>
<dbReference type="InterPro" id="IPR029021">
    <property type="entry name" value="Prot-tyrosine_phosphatase-like"/>
</dbReference>
<dbReference type="AlphaFoldDB" id="A0AAJ0C7Y7"/>
<gene>
    <name evidence="1" type="ORF">QBC33DRAFT_264084</name>
</gene>
<protein>
    <submittedName>
        <fullName evidence="1">Tyrosine-protein phosphatase yvh1</fullName>
    </submittedName>
</protein>
<proteinExistence type="predicted"/>
<dbReference type="Proteomes" id="UP001244011">
    <property type="component" value="Unassembled WGS sequence"/>
</dbReference>
<evidence type="ECO:0000313" key="1">
    <source>
        <dbReference type="EMBL" id="KAK1770377.1"/>
    </source>
</evidence>
<dbReference type="RefSeq" id="XP_060286590.1">
    <property type="nucleotide sequence ID" value="XM_060423121.1"/>
</dbReference>
<reference evidence="1" key="1">
    <citation type="submission" date="2023-06" db="EMBL/GenBank/DDBJ databases">
        <title>Genome-scale phylogeny and comparative genomics of the fungal order Sordariales.</title>
        <authorList>
            <consortium name="Lawrence Berkeley National Laboratory"/>
            <person name="Hensen N."/>
            <person name="Bonometti L."/>
            <person name="Westerberg I."/>
            <person name="Brannstrom I.O."/>
            <person name="Guillou S."/>
            <person name="Cros-Aarteil S."/>
            <person name="Calhoun S."/>
            <person name="Haridas S."/>
            <person name="Kuo A."/>
            <person name="Mondo S."/>
            <person name="Pangilinan J."/>
            <person name="Riley R."/>
            <person name="Labutti K."/>
            <person name="Andreopoulos B."/>
            <person name="Lipzen A."/>
            <person name="Chen C."/>
            <person name="Yanf M."/>
            <person name="Daum C."/>
            <person name="Ng V."/>
            <person name="Clum A."/>
            <person name="Steindorff A."/>
            <person name="Ohm R."/>
            <person name="Martin F."/>
            <person name="Silar P."/>
            <person name="Natvig D."/>
            <person name="Lalanne C."/>
            <person name="Gautier V."/>
            <person name="Ament-Velasquez S.L."/>
            <person name="Kruys A."/>
            <person name="Hutchinson M.I."/>
            <person name="Powell A.J."/>
            <person name="Barry K."/>
            <person name="Miller A.N."/>
            <person name="Grigoriev I.V."/>
            <person name="Debuchy R."/>
            <person name="Gladieux P."/>
            <person name="Thoren M.H."/>
            <person name="Johannesson H."/>
        </authorList>
    </citation>
    <scope>NUCLEOTIDE SEQUENCE</scope>
    <source>
        <strain evidence="1">8032-3</strain>
    </source>
</reference>
<dbReference type="Gene3D" id="3.90.190.10">
    <property type="entry name" value="Protein tyrosine phosphatase superfamily"/>
    <property type="match status" value="1"/>
</dbReference>